<proteinExistence type="predicted"/>
<evidence type="ECO:0000313" key="1">
    <source>
        <dbReference type="EMBL" id="OUN55726.1"/>
    </source>
</evidence>
<dbReference type="EMBL" id="NFHS01000003">
    <property type="protein sequence ID" value="OUN55726.1"/>
    <property type="molecule type" value="Genomic_DNA"/>
</dbReference>
<protein>
    <submittedName>
        <fullName evidence="1">Uncharacterized protein</fullName>
    </submittedName>
</protein>
<comment type="caution">
    <text evidence="1">The sequence shown here is derived from an EMBL/GenBank/DDBJ whole genome shotgun (WGS) entry which is preliminary data.</text>
</comment>
<accession>A0A1Y3V3V6</accession>
<name>A0A1Y3V3V6_BACUN</name>
<gene>
    <name evidence="1" type="ORF">B5G17_08545</name>
</gene>
<sequence>MQVMTINKQIIKRNSAKVFSVMKRMCRYSFQELQCCTQLETTELCLALLQLLQERLIEQDRDARSVYYALSLQ</sequence>
<dbReference type="Proteomes" id="UP000196329">
    <property type="component" value="Unassembled WGS sequence"/>
</dbReference>
<dbReference type="AlphaFoldDB" id="A0A1Y3V3V6"/>
<reference evidence="2" key="1">
    <citation type="submission" date="2017-04" db="EMBL/GenBank/DDBJ databases">
        <title>Function of individual gut microbiota members based on whole genome sequencing of pure cultures obtained from chicken caecum.</title>
        <authorList>
            <person name="Medvecky M."/>
            <person name="Cejkova D."/>
            <person name="Polansky O."/>
            <person name="Karasova D."/>
            <person name="Kubasova T."/>
            <person name="Cizek A."/>
            <person name="Rychlik I."/>
        </authorList>
    </citation>
    <scope>NUCLEOTIDE SEQUENCE [LARGE SCALE GENOMIC DNA]</scope>
    <source>
        <strain evidence="2">An67</strain>
    </source>
</reference>
<evidence type="ECO:0000313" key="2">
    <source>
        <dbReference type="Proteomes" id="UP000196329"/>
    </source>
</evidence>
<organism evidence="1 2">
    <name type="scientific">Bacteroides uniformis</name>
    <dbReference type="NCBI Taxonomy" id="820"/>
    <lineage>
        <taxon>Bacteria</taxon>
        <taxon>Pseudomonadati</taxon>
        <taxon>Bacteroidota</taxon>
        <taxon>Bacteroidia</taxon>
        <taxon>Bacteroidales</taxon>
        <taxon>Bacteroidaceae</taxon>
        <taxon>Bacteroides</taxon>
    </lineage>
</organism>